<name>A0A9X7UWK7_9GAMM</name>
<dbReference type="RefSeq" id="WP_228344284.1">
    <property type="nucleotide sequence ID" value="NZ_CP046056.1"/>
</dbReference>
<sequence length="58" mass="6657">MTALHTLRALDSNRRFTERKEAEGRMAQARRDLDAGVIDAEEYAYIFELCRKIIRAGG</sequence>
<dbReference type="EMBL" id="CP046056">
    <property type="protein sequence ID" value="QQD24245.1"/>
    <property type="molecule type" value="Genomic_DNA"/>
</dbReference>
<organism evidence="1 2">
    <name type="scientific">Venatoribacter cucullus</name>
    <dbReference type="NCBI Taxonomy" id="2661630"/>
    <lineage>
        <taxon>Bacteria</taxon>
        <taxon>Pseudomonadati</taxon>
        <taxon>Pseudomonadota</taxon>
        <taxon>Gammaproteobacteria</taxon>
        <taxon>Oceanospirillales</taxon>
        <taxon>Oceanospirillaceae</taxon>
        <taxon>Venatoribacter</taxon>
    </lineage>
</organism>
<evidence type="ECO:0000313" key="2">
    <source>
        <dbReference type="Proteomes" id="UP000596074"/>
    </source>
</evidence>
<proteinExistence type="predicted"/>
<dbReference type="AlphaFoldDB" id="A0A9X7UWK7"/>
<protein>
    <submittedName>
        <fullName evidence="1">Uncharacterized protein</fullName>
    </submittedName>
</protein>
<dbReference type="Proteomes" id="UP000596074">
    <property type="component" value="Chromosome"/>
</dbReference>
<keyword evidence="2" id="KW-1185">Reference proteome</keyword>
<reference evidence="1 2" key="1">
    <citation type="submission" date="2019-11" db="EMBL/GenBank/DDBJ databases">
        <title>Venatorbacter sp. nov. a predator of Campylobacter and other Gram-negative bacteria.</title>
        <authorList>
            <person name="Saeedi A."/>
            <person name="Cummings N.J."/>
            <person name="Connerton I.F."/>
            <person name="Connerton P.L."/>
        </authorList>
    </citation>
    <scope>NUCLEOTIDE SEQUENCE [LARGE SCALE GENOMIC DNA]</scope>
    <source>
        <strain evidence="1">XL5</strain>
    </source>
</reference>
<evidence type="ECO:0000313" key="1">
    <source>
        <dbReference type="EMBL" id="QQD24245.1"/>
    </source>
</evidence>
<dbReference type="KEGG" id="vcw:GJQ55_07030"/>
<accession>A0A9X7UWK7</accession>
<gene>
    <name evidence="1" type="ORF">GJQ55_07030</name>
</gene>